<gene>
    <name evidence="2" type="ORF">N47_A12300</name>
</gene>
<dbReference type="Pfam" id="PF24447">
    <property type="entry name" value="RE_BanI"/>
    <property type="match status" value="1"/>
</dbReference>
<dbReference type="EMBL" id="FR695864">
    <property type="protein sequence ID" value="CBX27201.1"/>
    <property type="molecule type" value="Genomic_DNA"/>
</dbReference>
<protein>
    <recommendedName>
        <fullName evidence="1">BanI/HgiCI N-terminal domain-containing protein</fullName>
    </recommendedName>
</protein>
<evidence type="ECO:0000313" key="2">
    <source>
        <dbReference type="EMBL" id="CBX27201.1"/>
    </source>
</evidence>
<feature type="domain" description="BanI/HgiCI N-terminal" evidence="1">
    <location>
        <begin position="17"/>
        <end position="113"/>
    </location>
</feature>
<reference evidence="2" key="1">
    <citation type="journal article" date="2011" name="Environ. Microbiol.">
        <title>Genomic insights into the metabolic potential of the polycyclic aromatic hydrocarbon degrading sulfate-reducing Deltaproteobacterium N47.</title>
        <authorList>
            <person name="Bergmann F."/>
            <person name="Selesi D."/>
            <person name="Weinmaier T."/>
            <person name="Tischler P."/>
            <person name="Rattei T."/>
            <person name="Meckenstock R.U."/>
        </authorList>
    </citation>
    <scope>NUCLEOTIDE SEQUENCE</scope>
</reference>
<dbReference type="InterPro" id="IPR058974">
    <property type="entry name" value="RE_BanI/HgiCI_N"/>
</dbReference>
<proteinExistence type="predicted"/>
<dbReference type="AlphaFoldDB" id="E1Y9F7"/>
<organism evidence="2">
    <name type="scientific">uncultured Desulfobacterium sp</name>
    <dbReference type="NCBI Taxonomy" id="201089"/>
    <lineage>
        <taxon>Bacteria</taxon>
        <taxon>Pseudomonadati</taxon>
        <taxon>Thermodesulfobacteriota</taxon>
        <taxon>Desulfobacteria</taxon>
        <taxon>Desulfobacterales</taxon>
        <taxon>Desulfobacteriaceae</taxon>
        <taxon>Desulfobacterium</taxon>
        <taxon>environmental samples</taxon>
    </lineage>
</organism>
<sequence>MKKQKTVDELKENAIIFWPIEICKKEQSTSVIPLLLKSHEKFISILHLSDSDPMAWKQIVDKVEDMPSNLFLKHLCVLSDIGGEKLMRFRSELPTILDNNELIFNWKNKQHKVSIEESFL</sequence>
<name>E1Y9F7_9BACT</name>
<accession>E1Y9F7</accession>
<evidence type="ECO:0000259" key="1">
    <source>
        <dbReference type="Pfam" id="PF24447"/>
    </source>
</evidence>